<dbReference type="EMBL" id="JARXVH010000023">
    <property type="protein sequence ID" value="MDH6221494.1"/>
    <property type="molecule type" value="Genomic_DNA"/>
</dbReference>
<feature type="domain" description="GAF" evidence="1">
    <location>
        <begin position="46"/>
        <end position="167"/>
    </location>
</feature>
<reference evidence="2 3" key="1">
    <citation type="submission" date="2023-04" db="EMBL/GenBank/DDBJ databases">
        <title>Forest soil microbial communities from Buena Vista Peninsula, Colon Province, Panama.</title>
        <authorList>
            <person name="Bouskill N."/>
        </authorList>
    </citation>
    <scope>NUCLEOTIDE SEQUENCE [LARGE SCALE GENOMIC DNA]</scope>
    <source>
        <strain evidence="2 3">GGS1</strain>
    </source>
</reference>
<organism evidence="2 3">
    <name type="scientific">Streptomyces pseudovenezuelae</name>
    <dbReference type="NCBI Taxonomy" id="67350"/>
    <lineage>
        <taxon>Bacteria</taxon>
        <taxon>Bacillati</taxon>
        <taxon>Actinomycetota</taxon>
        <taxon>Actinomycetes</taxon>
        <taxon>Kitasatosporales</taxon>
        <taxon>Streptomycetaceae</taxon>
        <taxon>Streptomyces</taxon>
        <taxon>Streptomyces aurantiacus group</taxon>
    </lineage>
</organism>
<dbReference type="InterPro" id="IPR029016">
    <property type="entry name" value="GAF-like_dom_sf"/>
</dbReference>
<dbReference type="InterPro" id="IPR003018">
    <property type="entry name" value="GAF"/>
</dbReference>
<comment type="caution">
    <text evidence="2">The sequence shown here is derived from an EMBL/GenBank/DDBJ whole genome shotgun (WGS) entry which is preliminary data.</text>
</comment>
<evidence type="ECO:0000313" key="2">
    <source>
        <dbReference type="EMBL" id="MDH6221494.1"/>
    </source>
</evidence>
<keyword evidence="3" id="KW-1185">Reference proteome</keyword>
<dbReference type="Proteomes" id="UP001160499">
    <property type="component" value="Unassembled WGS sequence"/>
</dbReference>
<evidence type="ECO:0000259" key="1">
    <source>
        <dbReference type="Pfam" id="PF01590"/>
    </source>
</evidence>
<dbReference type="PANTHER" id="PTHR43102:SF2">
    <property type="entry name" value="GAF DOMAIN-CONTAINING PROTEIN"/>
    <property type="match status" value="1"/>
</dbReference>
<dbReference type="SUPFAM" id="SSF55781">
    <property type="entry name" value="GAF domain-like"/>
    <property type="match status" value="1"/>
</dbReference>
<gene>
    <name evidence="2" type="ORF">M2283_008841</name>
</gene>
<dbReference type="RefSeq" id="WP_348538968.1">
    <property type="nucleotide sequence ID" value="NZ_JARXVH010000023.1"/>
</dbReference>
<accession>A0ABT6M0B1</accession>
<dbReference type="PANTHER" id="PTHR43102">
    <property type="entry name" value="SLR1143 PROTEIN"/>
    <property type="match status" value="1"/>
</dbReference>
<protein>
    <recommendedName>
        <fullName evidence="1">GAF domain-containing protein</fullName>
    </recommendedName>
</protein>
<proteinExistence type="predicted"/>
<name>A0ABT6M0B1_9ACTN</name>
<dbReference type="Gene3D" id="3.30.450.40">
    <property type="match status" value="1"/>
</dbReference>
<evidence type="ECO:0000313" key="3">
    <source>
        <dbReference type="Proteomes" id="UP001160499"/>
    </source>
</evidence>
<sequence>MTPSYAPATTTQRQIEVFTDSPATEVKEMAARLSRFAELGITMEGQEILDDIATRIATQTGFVWGMVNAFSDQQTFLGLHNPPPESGYPIVGRTMSRAHGYCPEVVERRLGLPLPDVTASPRFQGNAVVDAIGIQSYFGAPIIDAVTGLVLLTVCVIDPEPRTLADWRHKQEIVRDGGREAASILKIPALPTP</sequence>
<dbReference type="Pfam" id="PF01590">
    <property type="entry name" value="GAF"/>
    <property type="match status" value="1"/>
</dbReference>